<keyword evidence="3 8" id="KW-0813">Transport</keyword>
<reference evidence="10" key="1">
    <citation type="journal article" date="2014" name="Int. J. Syst. Evol. Microbiol.">
        <title>Complete genome of a new Firmicutes species belonging to the dominant human colonic microbiota ('Ruminococcus bicirculans') reveals two chromosomes and a selective capacity to utilize plant glucans.</title>
        <authorList>
            <consortium name="NISC Comparative Sequencing Program"/>
            <person name="Wegmann U."/>
            <person name="Louis P."/>
            <person name="Goesmann A."/>
            <person name="Henrissat B."/>
            <person name="Duncan S.H."/>
            <person name="Flint H.J."/>
        </authorList>
    </citation>
    <scope>NUCLEOTIDE SEQUENCE</scope>
    <source>
        <strain evidence="10">KCTC 62575</strain>
    </source>
</reference>
<dbReference type="SUPFAM" id="SSF103473">
    <property type="entry name" value="MFS general substrate transporter"/>
    <property type="match status" value="1"/>
</dbReference>
<evidence type="ECO:0000313" key="11">
    <source>
        <dbReference type="EMBL" id="RFC84396.1"/>
    </source>
</evidence>
<dbReference type="AlphaFoldDB" id="A0A371YSE7"/>
<keyword evidence="8" id="KW-0997">Cell inner membrane</keyword>
<feature type="transmembrane region" description="Helical" evidence="8">
    <location>
        <begin position="253"/>
        <end position="272"/>
    </location>
</feature>
<comment type="subcellular location">
    <subcellularLocation>
        <location evidence="8">Cell inner membrane</location>
        <topology evidence="8">Multi-pass membrane protein</topology>
    </subcellularLocation>
    <subcellularLocation>
        <location evidence="1">Cell membrane</location>
        <topology evidence="1">Multi-pass membrane protein</topology>
    </subcellularLocation>
</comment>
<feature type="transmembrane region" description="Helical" evidence="8">
    <location>
        <begin position="138"/>
        <end position="162"/>
    </location>
</feature>
<feature type="transmembrane region" description="Helical" evidence="8">
    <location>
        <begin position="311"/>
        <end position="336"/>
    </location>
</feature>
<gene>
    <name evidence="10" type="ORF">ACFODO_05975</name>
    <name evidence="11" type="ORF">C9E89_006450</name>
</gene>
<evidence type="ECO:0000256" key="2">
    <source>
        <dbReference type="ARBA" id="ARBA00006236"/>
    </source>
</evidence>
<evidence type="ECO:0000256" key="6">
    <source>
        <dbReference type="ARBA" id="ARBA00022989"/>
    </source>
</evidence>
<evidence type="ECO:0000313" key="12">
    <source>
        <dbReference type="Proteomes" id="UP000240957"/>
    </source>
</evidence>
<protein>
    <recommendedName>
        <fullName evidence="8">Bcr/CflA family efflux transporter</fullName>
    </recommendedName>
</protein>
<organism evidence="11 12">
    <name type="scientific">Acinetobacter sichuanensis</name>
    <dbReference type="NCBI Taxonomy" id="2136183"/>
    <lineage>
        <taxon>Bacteria</taxon>
        <taxon>Pseudomonadati</taxon>
        <taxon>Pseudomonadota</taxon>
        <taxon>Gammaproteobacteria</taxon>
        <taxon>Moraxellales</taxon>
        <taxon>Moraxellaceae</taxon>
        <taxon>Acinetobacter</taxon>
    </lineage>
</organism>
<evidence type="ECO:0000259" key="9">
    <source>
        <dbReference type="PROSITE" id="PS50850"/>
    </source>
</evidence>
<dbReference type="Proteomes" id="UP000240957">
    <property type="component" value="Unassembled WGS sequence"/>
</dbReference>
<feature type="domain" description="Major facilitator superfamily (MFS) profile" evidence="9">
    <location>
        <begin position="14"/>
        <end position="399"/>
    </location>
</feature>
<dbReference type="Proteomes" id="UP001595455">
    <property type="component" value="Unassembled WGS sequence"/>
</dbReference>
<dbReference type="EMBL" id="JBHRSF010000008">
    <property type="protein sequence ID" value="MFC2994831.1"/>
    <property type="molecule type" value="Genomic_DNA"/>
</dbReference>
<dbReference type="OrthoDB" id="9814303at2"/>
<evidence type="ECO:0000256" key="4">
    <source>
        <dbReference type="ARBA" id="ARBA00022475"/>
    </source>
</evidence>
<feature type="transmembrane region" description="Helical" evidence="8">
    <location>
        <begin position="168"/>
        <end position="188"/>
    </location>
</feature>
<dbReference type="InterPro" id="IPR020846">
    <property type="entry name" value="MFS_dom"/>
</dbReference>
<comment type="similarity">
    <text evidence="2 8">Belongs to the major facilitator superfamily. Bcr/CmlA family.</text>
</comment>
<feature type="transmembrane region" description="Helical" evidence="8">
    <location>
        <begin position="374"/>
        <end position="394"/>
    </location>
</feature>
<feature type="transmembrane region" description="Helical" evidence="8">
    <location>
        <begin position="284"/>
        <end position="305"/>
    </location>
</feature>
<feature type="transmembrane region" description="Helical" evidence="8">
    <location>
        <begin position="49"/>
        <end position="68"/>
    </location>
</feature>
<evidence type="ECO:0000256" key="3">
    <source>
        <dbReference type="ARBA" id="ARBA00022448"/>
    </source>
</evidence>
<dbReference type="RefSeq" id="WP_107007522.1">
    <property type="nucleotide sequence ID" value="NZ_JBHRSF010000008.1"/>
</dbReference>
<accession>A0A371YSE7</accession>
<feature type="transmembrane region" description="Helical" evidence="8">
    <location>
        <begin position="222"/>
        <end position="241"/>
    </location>
</feature>
<dbReference type="InterPro" id="IPR011701">
    <property type="entry name" value="MFS"/>
</dbReference>
<name>A0A371YSE7_9GAMM</name>
<dbReference type="EMBL" id="PYIX02000007">
    <property type="protein sequence ID" value="RFC84396.1"/>
    <property type="molecule type" value="Genomic_DNA"/>
</dbReference>
<dbReference type="Gene3D" id="1.20.1720.10">
    <property type="entry name" value="Multidrug resistance protein D"/>
    <property type="match status" value="1"/>
</dbReference>
<evidence type="ECO:0000256" key="8">
    <source>
        <dbReference type="RuleBase" id="RU365088"/>
    </source>
</evidence>
<sequence length="406" mass="44045">MSQKNAGQQYSTGWIILLALFTSLGPLSIDMYLPALPQMAQDFNATTQQVANSLPAYFFGLALGQLIYGPISDRIGRKKPLYFGMALFTCASLLCVLVDDHWSLIAVRVLQALGGCVGVVMARAAIRDRLDVQGSAQAFASMMMVMGVAPVLAPTLGAWILYFFDWHYVFICLMLVGMLCFICVHFFFKETLPVERRLNLTFTQVFLLYGAIFKDRSFHLPMLAGCLTGAALFAYIGSAAAVLMDQYHLNEQLFAYAFGLNALGIIFVSFLNKKLAAKFSVVQRLKLGGISQITGSIIIVIAGLLVDVPLWVVMIGLFMTVSGIGFTGPNSMALAMSQQGARAGTASAIMGSMQFTCGLIGGILLNFLYGNHVLNMGILMLGFTLAGGIAIYFVSRELKLQSQVSK</sequence>
<evidence type="ECO:0000256" key="1">
    <source>
        <dbReference type="ARBA" id="ARBA00004651"/>
    </source>
</evidence>
<evidence type="ECO:0000256" key="5">
    <source>
        <dbReference type="ARBA" id="ARBA00022692"/>
    </source>
</evidence>
<feature type="transmembrane region" description="Helical" evidence="8">
    <location>
        <begin position="12"/>
        <end position="29"/>
    </location>
</feature>
<dbReference type="GO" id="GO:0005886">
    <property type="term" value="C:plasma membrane"/>
    <property type="evidence" value="ECO:0007669"/>
    <property type="project" value="UniProtKB-SubCell"/>
</dbReference>
<dbReference type="PANTHER" id="PTHR23502">
    <property type="entry name" value="MAJOR FACILITATOR SUPERFAMILY"/>
    <property type="match status" value="1"/>
</dbReference>
<dbReference type="CDD" id="cd17320">
    <property type="entry name" value="MFS_MdfA_MDR_like"/>
    <property type="match status" value="1"/>
</dbReference>
<keyword evidence="5 8" id="KW-0812">Transmembrane</keyword>
<reference evidence="10" key="4">
    <citation type="submission" date="2024-09" db="EMBL/GenBank/DDBJ databases">
        <authorList>
            <person name="Sun Q."/>
            <person name="Mori K."/>
        </authorList>
    </citation>
    <scope>NUCLEOTIDE SEQUENCE</scope>
    <source>
        <strain evidence="10">KCTC 62575</strain>
    </source>
</reference>
<dbReference type="InterPro" id="IPR004812">
    <property type="entry name" value="Efflux_drug-R_Bcr/CmlA"/>
</dbReference>
<keyword evidence="4" id="KW-1003">Cell membrane</keyword>
<dbReference type="InterPro" id="IPR036259">
    <property type="entry name" value="MFS_trans_sf"/>
</dbReference>
<dbReference type="NCBIfam" id="TIGR00710">
    <property type="entry name" value="efflux_Bcr_CflA"/>
    <property type="match status" value="1"/>
</dbReference>
<reference evidence="13" key="3">
    <citation type="journal article" date="2019" name="Int. J. Syst. Evol. Microbiol.">
        <title>The Global Catalogue of Microorganisms (GCM) 10K type strain sequencing project: providing services to taxonomists for standard genome sequencing and annotation.</title>
        <authorList>
            <consortium name="The Broad Institute Genomics Platform"/>
            <consortium name="The Broad Institute Genome Sequencing Center for Infectious Disease"/>
            <person name="Wu L."/>
            <person name="Ma J."/>
        </authorList>
    </citation>
    <scope>NUCLEOTIDE SEQUENCE [LARGE SCALE GENOMIC DNA]</scope>
    <source>
        <strain evidence="13">KCTC 62575</strain>
    </source>
</reference>
<keyword evidence="6 8" id="KW-1133">Transmembrane helix</keyword>
<dbReference type="PANTHER" id="PTHR23502:SF132">
    <property type="entry name" value="POLYAMINE TRANSPORTER 2-RELATED"/>
    <property type="match status" value="1"/>
</dbReference>
<dbReference type="Pfam" id="PF07690">
    <property type="entry name" value="MFS_1"/>
    <property type="match status" value="1"/>
</dbReference>
<reference evidence="11 12" key="2">
    <citation type="submission" date="2018-08" db="EMBL/GenBank/DDBJ databases">
        <title>The draft genome of Acinetobacter sichuanensis strain WCHAc060041.</title>
        <authorList>
            <person name="Qin J."/>
            <person name="Feng Y."/>
            <person name="Zong Z."/>
        </authorList>
    </citation>
    <scope>NUCLEOTIDE SEQUENCE [LARGE SCALE GENOMIC DNA]</scope>
    <source>
        <strain evidence="11 12">WCHAc060041</strain>
    </source>
</reference>
<comment type="caution">
    <text evidence="11">The sequence shown here is derived from an EMBL/GenBank/DDBJ whole genome shotgun (WGS) entry which is preliminary data.</text>
</comment>
<evidence type="ECO:0000256" key="7">
    <source>
        <dbReference type="ARBA" id="ARBA00023136"/>
    </source>
</evidence>
<dbReference type="GO" id="GO:1990961">
    <property type="term" value="P:xenobiotic detoxification by transmembrane export across the plasma membrane"/>
    <property type="evidence" value="ECO:0007669"/>
    <property type="project" value="InterPro"/>
</dbReference>
<proteinExistence type="inferred from homology"/>
<evidence type="ECO:0000313" key="13">
    <source>
        <dbReference type="Proteomes" id="UP001595455"/>
    </source>
</evidence>
<dbReference type="FunFam" id="1.20.1720.10:FF:000005">
    <property type="entry name" value="Bcr/CflA family efflux transporter"/>
    <property type="match status" value="1"/>
</dbReference>
<dbReference type="PROSITE" id="PS50850">
    <property type="entry name" value="MFS"/>
    <property type="match status" value="1"/>
</dbReference>
<evidence type="ECO:0000313" key="10">
    <source>
        <dbReference type="EMBL" id="MFC2994831.1"/>
    </source>
</evidence>
<feature type="transmembrane region" description="Helical" evidence="8">
    <location>
        <begin position="105"/>
        <end position="126"/>
    </location>
</feature>
<keyword evidence="13" id="KW-1185">Reference proteome</keyword>
<feature type="transmembrane region" description="Helical" evidence="8">
    <location>
        <begin position="80"/>
        <end position="99"/>
    </location>
</feature>
<keyword evidence="7 8" id="KW-0472">Membrane</keyword>
<feature type="transmembrane region" description="Helical" evidence="8">
    <location>
        <begin position="348"/>
        <end position="368"/>
    </location>
</feature>
<dbReference type="GO" id="GO:0042910">
    <property type="term" value="F:xenobiotic transmembrane transporter activity"/>
    <property type="evidence" value="ECO:0007669"/>
    <property type="project" value="InterPro"/>
</dbReference>